<evidence type="ECO:0000259" key="4">
    <source>
        <dbReference type="Pfam" id="PF00884"/>
    </source>
</evidence>
<dbReference type="PANTHER" id="PTHR42693">
    <property type="entry name" value="ARYLSULFATASE FAMILY MEMBER"/>
    <property type="match status" value="1"/>
</dbReference>
<dbReference type="GO" id="GO:0004065">
    <property type="term" value="F:arylsulfatase activity"/>
    <property type="evidence" value="ECO:0007669"/>
    <property type="project" value="UniProtKB-EC"/>
</dbReference>
<dbReference type="EMBL" id="CP036291">
    <property type="protein sequence ID" value="QDU89841.1"/>
    <property type="molecule type" value="Genomic_DNA"/>
</dbReference>
<dbReference type="Gene3D" id="3.40.720.10">
    <property type="entry name" value="Alkaline Phosphatase, subunit A"/>
    <property type="match status" value="1"/>
</dbReference>
<gene>
    <name evidence="5" type="ORF">Pla175_32370</name>
</gene>
<dbReference type="KEGG" id="pnd:Pla175_32370"/>
<organism evidence="5 6">
    <name type="scientific">Pirellulimonas nuda</name>
    <dbReference type="NCBI Taxonomy" id="2528009"/>
    <lineage>
        <taxon>Bacteria</taxon>
        <taxon>Pseudomonadati</taxon>
        <taxon>Planctomycetota</taxon>
        <taxon>Planctomycetia</taxon>
        <taxon>Pirellulales</taxon>
        <taxon>Lacipirellulaceae</taxon>
        <taxon>Pirellulimonas</taxon>
    </lineage>
</organism>
<dbReference type="AlphaFoldDB" id="A0A518DED4"/>
<dbReference type="RefSeq" id="WP_145287142.1">
    <property type="nucleotide sequence ID" value="NZ_CP036291.1"/>
</dbReference>
<dbReference type="OrthoDB" id="237120at2"/>
<dbReference type="InterPro" id="IPR017850">
    <property type="entry name" value="Alkaline_phosphatase_core_sf"/>
</dbReference>
<evidence type="ECO:0000256" key="1">
    <source>
        <dbReference type="ARBA" id="ARBA00008779"/>
    </source>
</evidence>
<dbReference type="Pfam" id="PF00884">
    <property type="entry name" value="Sulfatase"/>
    <property type="match status" value="1"/>
</dbReference>
<accession>A0A518DED4</accession>
<keyword evidence="3" id="KW-0732">Signal</keyword>
<evidence type="ECO:0000256" key="2">
    <source>
        <dbReference type="ARBA" id="ARBA00022801"/>
    </source>
</evidence>
<keyword evidence="2 5" id="KW-0378">Hydrolase</keyword>
<reference evidence="5 6" key="1">
    <citation type="submission" date="2019-02" db="EMBL/GenBank/DDBJ databases">
        <title>Deep-cultivation of Planctomycetes and their phenomic and genomic characterization uncovers novel biology.</title>
        <authorList>
            <person name="Wiegand S."/>
            <person name="Jogler M."/>
            <person name="Boedeker C."/>
            <person name="Pinto D."/>
            <person name="Vollmers J."/>
            <person name="Rivas-Marin E."/>
            <person name="Kohn T."/>
            <person name="Peeters S.H."/>
            <person name="Heuer A."/>
            <person name="Rast P."/>
            <person name="Oberbeckmann S."/>
            <person name="Bunk B."/>
            <person name="Jeske O."/>
            <person name="Meyerdierks A."/>
            <person name="Storesund J.E."/>
            <person name="Kallscheuer N."/>
            <person name="Luecker S."/>
            <person name="Lage O.M."/>
            <person name="Pohl T."/>
            <person name="Merkel B.J."/>
            <person name="Hornburger P."/>
            <person name="Mueller R.-W."/>
            <person name="Bruemmer F."/>
            <person name="Labrenz M."/>
            <person name="Spormann A.M."/>
            <person name="Op den Camp H."/>
            <person name="Overmann J."/>
            <person name="Amann R."/>
            <person name="Jetten M.S.M."/>
            <person name="Mascher T."/>
            <person name="Medema M.H."/>
            <person name="Devos D.P."/>
            <person name="Kaster A.-K."/>
            <person name="Ovreas L."/>
            <person name="Rohde M."/>
            <person name="Galperin M.Y."/>
            <person name="Jogler C."/>
        </authorList>
    </citation>
    <scope>NUCLEOTIDE SEQUENCE [LARGE SCALE GENOMIC DNA]</scope>
    <source>
        <strain evidence="5 6">Pla175</strain>
    </source>
</reference>
<protein>
    <submittedName>
        <fullName evidence="5">Arylsulfatase</fullName>
        <ecNumber evidence="5">3.1.6.1</ecNumber>
    </submittedName>
</protein>
<dbReference type="Proteomes" id="UP000317429">
    <property type="component" value="Chromosome"/>
</dbReference>
<dbReference type="SUPFAM" id="SSF53649">
    <property type="entry name" value="Alkaline phosphatase-like"/>
    <property type="match status" value="1"/>
</dbReference>
<proteinExistence type="inferred from homology"/>
<keyword evidence="6" id="KW-1185">Reference proteome</keyword>
<feature type="signal peptide" evidence="3">
    <location>
        <begin position="1"/>
        <end position="19"/>
    </location>
</feature>
<sequence length="458" mass="52046" precursor="true">MRYVLIVAAAFVCSVACPPACVRGADSAGRPMNIVVLYADDWRHDTLGVAGNPVVLTPNLDRLAGQGVRFTDNYVTTSICGVSRATLFTGQWMTRHGNRAFGPFNTPWQETFPGLLRQQGYFVGHVGKWHNGKFPAQNFDFGRSYSGKHWIDQPDGSKIHVTQKNQDDAIEFLNTRPANKPFCLTVAFFATHAEDSNPLQFLPQPESMELYKDVTVPVAPNATDASFRRLPDFVANEKNEGRNRWHWRFDTPEKHQTMMKNYYRLATEVDATCGRVIEELRRQGTLEDTLVIFTTDNGYYHAEHGLADKWYPHQESIRVPLIIRDPRMPEAERGSTDDAMTLNVDLAPTVLAAAGVAAPPGMQGRDLSPLYLAQQRPEWREEFFYEHPTIRDVSFIPSSEALVRRDWKYMFWPDFDREQLFDLKADPREENDLAGDPASAERLAEMRARFAQLKASAR</sequence>
<evidence type="ECO:0000256" key="3">
    <source>
        <dbReference type="SAM" id="SignalP"/>
    </source>
</evidence>
<dbReference type="EC" id="3.1.6.1" evidence="5"/>
<dbReference type="CDD" id="cd16031">
    <property type="entry name" value="G6S_like"/>
    <property type="match status" value="1"/>
</dbReference>
<evidence type="ECO:0000313" key="5">
    <source>
        <dbReference type="EMBL" id="QDU89841.1"/>
    </source>
</evidence>
<feature type="domain" description="Sulfatase N-terminal" evidence="4">
    <location>
        <begin position="33"/>
        <end position="356"/>
    </location>
</feature>
<dbReference type="InterPro" id="IPR050738">
    <property type="entry name" value="Sulfatase"/>
</dbReference>
<dbReference type="InterPro" id="IPR000917">
    <property type="entry name" value="Sulfatase_N"/>
</dbReference>
<dbReference type="PANTHER" id="PTHR42693:SF53">
    <property type="entry name" value="ENDO-4-O-SULFATASE"/>
    <property type="match status" value="1"/>
</dbReference>
<feature type="chain" id="PRO_5021830097" evidence="3">
    <location>
        <begin position="20"/>
        <end position="458"/>
    </location>
</feature>
<comment type="similarity">
    <text evidence="1">Belongs to the sulfatase family.</text>
</comment>
<name>A0A518DED4_9BACT</name>
<evidence type="ECO:0000313" key="6">
    <source>
        <dbReference type="Proteomes" id="UP000317429"/>
    </source>
</evidence>